<reference evidence="1" key="1">
    <citation type="submission" date="2023-05" db="EMBL/GenBank/DDBJ databases">
        <title>Nepenthes gracilis genome sequencing.</title>
        <authorList>
            <person name="Fukushima K."/>
        </authorList>
    </citation>
    <scope>NUCLEOTIDE SEQUENCE</scope>
    <source>
        <strain evidence="1">SING2019-196</strain>
    </source>
</reference>
<sequence length="92" mass="9720">MGKIQISPESKEFQPKNALGYCSGADVPDAVAAHGALSEASSCRRLHRLLRKQSPTPAAVSSFNLFRATASATALFFLFQCAVYGIAVSCSP</sequence>
<organism evidence="1 2">
    <name type="scientific">Nepenthes gracilis</name>
    <name type="common">Slender pitcher plant</name>
    <dbReference type="NCBI Taxonomy" id="150966"/>
    <lineage>
        <taxon>Eukaryota</taxon>
        <taxon>Viridiplantae</taxon>
        <taxon>Streptophyta</taxon>
        <taxon>Embryophyta</taxon>
        <taxon>Tracheophyta</taxon>
        <taxon>Spermatophyta</taxon>
        <taxon>Magnoliopsida</taxon>
        <taxon>eudicotyledons</taxon>
        <taxon>Gunneridae</taxon>
        <taxon>Pentapetalae</taxon>
        <taxon>Caryophyllales</taxon>
        <taxon>Nepenthaceae</taxon>
        <taxon>Nepenthes</taxon>
    </lineage>
</organism>
<comment type="caution">
    <text evidence="1">The sequence shown here is derived from an EMBL/GenBank/DDBJ whole genome shotgun (WGS) entry which is preliminary data.</text>
</comment>
<keyword evidence="2" id="KW-1185">Reference proteome</keyword>
<name>A0AAD3XLX8_NEPGR</name>
<dbReference type="Proteomes" id="UP001279734">
    <property type="component" value="Unassembled WGS sequence"/>
</dbReference>
<protein>
    <submittedName>
        <fullName evidence="1">Uncharacterized protein</fullName>
    </submittedName>
</protein>
<evidence type="ECO:0000313" key="2">
    <source>
        <dbReference type="Proteomes" id="UP001279734"/>
    </source>
</evidence>
<accession>A0AAD3XLX8</accession>
<evidence type="ECO:0000313" key="1">
    <source>
        <dbReference type="EMBL" id="GMH09210.1"/>
    </source>
</evidence>
<dbReference type="AlphaFoldDB" id="A0AAD3XLX8"/>
<dbReference type="EMBL" id="BSYO01000009">
    <property type="protein sequence ID" value="GMH09210.1"/>
    <property type="molecule type" value="Genomic_DNA"/>
</dbReference>
<gene>
    <name evidence="1" type="ORF">Nepgr_011050</name>
</gene>
<proteinExistence type="predicted"/>